<comment type="caution">
    <text evidence="3">The sequence shown here is derived from an EMBL/GenBank/DDBJ whole genome shotgun (WGS) entry which is preliminary data.</text>
</comment>
<dbReference type="PROSITE" id="PS51257">
    <property type="entry name" value="PROKAR_LIPOPROTEIN"/>
    <property type="match status" value="1"/>
</dbReference>
<accession>A0ABR6WXK8</accession>
<dbReference type="EMBL" id="WJBC01000024">
    <property type="protein sequence ID" value="MBC3805329.1"/>
    <property type="molecule type" value="Genomic_DNA"/>
</dbReference>
<dbReference type="InterPro" id="IPR025584">
    <property type="entry name" value="Cthe_2159"/>
</dbReference>
<keyword evidence="4" id="KW-1185">Reference proteome</keyword>
<keyword evidence="2" id="KW-0732">Signal</keyword>
<evidence type="ECO:0000256" key="2">
    <source>
        <dbReference type="SAM" id="SignalP"/>
    </source>
</evidence>
<protein>
    <submittedName>
        <fullName evidence="3">Carbohydrate-binding domain-containing protein</fullName>
    </submittedName>
</protein>
<organism evidence="3 4">
    <name type="scientific">Acetobacterium fimetarium</name>
    <dbReference type="NCBI Taxonomy" id="52691"/>
    <lineage>
        <taxon>Bacteria</taxon>
        <taxon>Bacillati</taxon>
        <taxon>Bacillota</taxon>
        <taxon>Clostridia</taxon>
        <taxon>Eubacteriales</taxon>
        <taxon>Eubacteriaceae</taxon>
        <taxon>Acetobacterium</taxon>
    </lineage>
</organism>
<feature type="compositionally biased region" description="Low complexity" evidence="1">
    <location>
        <begin position="499"/>
        <end position="511"/>
    </location>
</feature>
<feature type="chain" id="PRO_5045753732" evidence="2">
    <location>
        <begin position="26"/>
        <end position="511"/>
    </location>
</feature>
<reference evidence="3 4" key="1">
    <citation type="journal article" date="2020" name="mSystems">
        <title>Defining Genomic and Predicted Metabolic Features of the Acetobacterium Genus.</title>
        <authorList>
            <person name="Ross D.E."/>
            <person name="Marshall C.W."/>
            <person name="Gulliver D."/>
            <person name="May H.D."/>
            <person name="Norman R.S."/>
        </authorList>
    </citation>
    <scope>NUCLEOTIDE SEQUENCE [LARGE SCALE GENOMIC DNA]</scope>
    <source>
        <strain evidence="3 4">DSM 8238</strain>
    </source>
</reference>
<sequence length="511" mass="51553">MKRLKIFIPFLIIIMVLVSGCSSTATNSTASSTAKTVTETAAGLTAVVSSTSTIAVDPEFTDRDLETTYDDSTAVHVTLDGSNIQVSGDGATASNGVLTITKEGTYVVTGNLTDGQIVVAAADTDKIQIVLNGATINCADNAPIYIKSANKVFITLNQNTVNSLTDSSAYVQTDENTVDGVIFSKADLTINGAGTLNITTNFNHGIVSKDDLIITGGTFNITSADNALSGKNSVKIKDGVVNITSSNGKGITSKNADDTTKGYVYICGGTITIKNSTEGIEGTAIIIEGGTIDLVSQDDGFNSASASAAETDTGAKGGGAAMENDANCYLSIAGGTIKVNATGDGLDSNGSLYVTGGTIFVSGPTNGGNGALDYNGTAEISGGTIIVAGSIGMAQGFSDTSTQCSLLYNLTTACAAGTEIKLTDASGNTIASFTPDKTYQSVVISTPDLAQGSTYTLTCGSQTVDIPLTAVVTSNGQTGMGGPGQGGTQGGKQDGGARPQPQTTQPQSTSV</sequence>
<evidence type="ECO:0000313" key="4">
    <source>
        <dbReference type="Proteomes" id="UP000603234"/>
    </source>
</evidence>
<dbReference type="RefSeq" id="WP_186843217.1">
    <property type="nucleotide sequence ID" value="NZ_WJBC01000024.1"/>
</dbReference>
<feature type="signal peptide" evidence="2">
    <location>
        <begin position="1"/>
        <end position="25"/>
    </location>
</feature>
<gene>
    <name evidence="3" type="ORF">GH808_12975</name>
</gene>
<evidence type="ECO:0000313" key="3">
    <source>
        <dbReference type="EMBL" id="MBC3805329.1"/>
    </source>
</evidence>
<feature type="compositionally biased region" description="Gly residues" evidence="1">
    <location>
        <begin position="478"/>
        <end position="494"/>
    </location>
</feature>
<evidence type="ECO:0000256" key="1">
    <source>
        <dbReference type="SAM" id="MobiDB-lite"/>
    </source>
</evidence>
<dbReference type="Proteomes" id="UP000603234">
    <property type="component" value="Unassembled WGS sequence"/>
</dbReference>
<feature type="region of interest" description="Disordered" evidence="1">
    <location>
        <begin position="474"/>
        <end position="511"/>
    </location>
</feature>
<dbReference type="Pfam" id="PF14262">
    <property type="entry name" value="Cthe_2159"/>
    <property type="match status" value="1"/>
</dbReference>
<name>A0ABR6WXK8_9FIRM</name>
<proteinExistence type="predicted"/>